<reference evidence="1" key="2">
    <citation type="journal article" date="2015" name="Fish Shellfish Immunol.">
        <title>Early steps in the European eel (Anguilla anguilla)-Vibrio vulnificus interaction in the gills: Role of the RtxA13 toxin.</title>
        <authorList>
            <person name="Callol A."/>
            <person name="Pajuelo D."/>
            <person name="Ebbesson L."/>
            <person name="Teles M."/>
            <person name="MacKenzie S."/>
            <person name="Amaro C."/>
        </authorList>
    </citation>
    <scope>NUCLEOTIDE SEQUENCE</scope>
</reference>
<dbReference type="EMBL" id="GBXM01057499">
    <property type="protein sequence ID" value="JAH51078.1"/>
    <property type="molecule type" value="Transcribed_RNA"/>
</dbReference>
<proteinExistence type="predicted"/>
<name>A0A0E9TEA8_ANGAN</name>
<evidence type="ECO:0000313" key="1">
    <source>
        <dbReference type="EMBL" id="JAH51078.1"/>
    </source>
</evidence>
<dbReference type="AlphaFoldDB" id="A0A0E9TEA8"/>
<protein>
    <submittedName>
        <fullName evidence="1">Uncharacterized protein</fullName>
    </submittedName>
</protein>
<organism evidence="1">
    <name type="scientific">Anguilla anguilla</name>
    <name type="common">European freshwater eel</name>
    <name type="synonym">Muraena anguilla</name>
    <dbReference type="NCBI Taxonomy" id="7936"/>
    <lineage>
        <taxon>Eukaryota</taxon>
        <taxon>Metazoa</taxon>
        <taxon>Chordata</taxon>
        <taxon>Craniata</taxon>
        <taxon>Vertebrata</taxon>
        <taxon>Euteleostomi</taxon>
        <taxon>Actinopterygii</taxon>
        <taxon>Neopterygii</taxon>
        <taxon>Teleostei</taxon>
        <taxon>Anguilliformes</taxon>
        <taxon>Anguillidae</taxon>
        <taxon>Anguilla</taxon>
    </lineage>
</organism>
<accession>A0A0E9TEA8</accession>
<sequence length="32" mass="3621">MFGTSLRRRRLLLSSAIAKDLVDQGRPLYSSL</sequence>
<reference evidence="1" key="1">
    <citation type="submission" date="2014-11" db="EMBL/GenBank/DDBJ databases">
        <authorList>
            <person name="Amaro Gonzalez C."/>
        </authorList>
    </citation>
    <scope>NUCLEOTIDE SEQUENCE</scope>
</reference>